<dbReference type="VEuPathDB" id="ToxoDB:EMH_0079250"/>
<evidence type="ECO:0000313" key="3">
    <source>
        <dbReference type="Proteomes" id="UP000030744"/>
    </source>
</evidence>
<sequence length="242" mass="25969">MSVKRKEIDGASGERRMKLPRVEVPMQETPLGPPPSPLDPDVDLLVDSMLPGCEDELTENFWLFDDDSTCLELQSGRAALTEEFVGQQSLPPRTQTDQSSPGLSADLSTVDGSDSASTTLLTSLESVLSESSFTSPGLSPEDWLSSSDAEAVGEALGVTAFTGMPYELLDILENSKAAKRYGWLSAAASDGRIDVEALSSSEASQSDSSSDVIQIIRTPKQQVCRSPPFFEAYCHQPTAEVT</sequence>
<evidence type="ECO:0000313" key="2">
    <source>
        <dbReference type="EMBL" id="CDJ36334.1"/>
    </source>
</evidence>
<dbReference type="AlphaFoldDB" id="U6KEI8"/>
<reference evidence="2" key="2">
    <citation type="submission" date="2013-10" db="EMBL/GenBank/DDBJ databases">
        <authorList>
            <person name="Aslett M."/>
        </authorList>
    </citation>
    <scope>NUCLEOTIDE SEQUENCE [LARGE SCALE GENOMIC DNA]</scope>
    <source>
        <strain evidence="2">Houghton</strain>
    </source>
</reference>
<organism evidence="2 3">
    <name type="scientific">Eimeria mitis</name>
    <dbReference type="NCBI Taxonomy" id="44415"/>
    <lineage>
        <taxon>Eukaryota</taxon>
        <taxon>Sar</taxon>
        <taxon>Alveolata</taxon>
        <taxon>Apicomplexa</taxon>
        <taxon>Conoidasida</taxon>
        <taxon>Coccidia</taxon>
        <taxon>Eucoccidiorida</taxon>
        <taxon>Eimeriorina</taxon>
        <taxon>Eimeriidae</taxon>
        <taxon>Eimeria</taxon>
    </lineage>
</organism>
<dbReference type="RefSeq" id="XP_037878623.1">
    <property type="nucleotide sequence ID" value="XM_038022769.1"/>
</dbReference>
<accession>U6KEI8</accession>
<dbReference type="GeneID" id="60404325"/>
<proteinExistence type="predicted"/>
<name>U6KEI8_9EIME</name>
<protein>
    <submittedName>
        <fullName evidence="2">Uncharacterized protein</fullName>
    </submittedName>
</protein>
<feature type="region of interest" description="Disordered" evidence="1">
    <location>
        <begin position="85"/>
        <end position="115"/>
    </location>
</feature>
<gene>
    <name evidence="2" type="ORF">EMH_0079250</name>
</gene>
<feature type="compositionally biased region" description="Basic and acidic residues" evidence="1">
    <location>
        <begin position="1"/>
        <end position="21"/>
    </location>
</feature>
<keyword evidence="3" id="KW-1185">Reference proteome</keyword>
<dbReference type="OrthoDB" id="10669852at2759"/>
<reference evidence="2" key="1">
    <citation type="submission" date="2013-10" db="EMBL/GenBank/DDBJ databases">
        <title>Genomic analysis of the causative agents of coccidiosis in chickens.</title>
        <authorList>
            <person name="Reid A.J."/>
            <person name="Blake D."/>
            <person name="Billington K."/>
            <person name="Browne H."/>
            <person name="Dunn M."/>
            <person name="Hung S."/>
            <person name="Kawahara F."/>
            <person name="Miranda-Saavedra D."/>
            <person name="Mourier T."/>
            <person name="Nagra H."/>
            <person name="Otto T.D."/>
            <person name="Rawlings N."/>
            <person name="Sanchez A."/>
            <person name="Sanders M."/>
            <person name="Subramaniam C."/>
            <person name="Tay Y."/>
            <person name="Dear P."/>
            <person name="Doerig C."/>
            <person name="Gruber A."/>
            <person name="Parkinson J."/>
            <person name="Shirley M."/>
            <person name="Wan K.L."/>
            <person name="Berriman M."/>
            <person name="Tomley F."/>
            <person name="Pain A."/>
        </authorList>
    </citation>
    <scope>NUCLEOTIDE SEQUENCE [LARGE SCALE GENOMIC DNA]</scope>
    <source>
        <strain evidence="2">Houghton</strain>
    </source>
</reference>
<dbReference type="EMBL" id="HG735800">
    <property type="protein sequence ID" value="CDJ36334.1"/>
    <property type="molecule type" value="Genomic_DNA"/>
</dbReference>
<feature type="compositionally biased region" description="Polar residues" evidence="1">
    <location>
        <begin position="86"/>
        <end position="112"/>
    </location>
</feature>
<dbReference type="Proteomes" id="UP000030744">
    <property type="component" value="Unassembled WGS sequence"/>
</dbReference>
<feature type="region of interest" description="Disordered" evidence="1">
    <location>
        <begin position="1"/>
        <end position="42"/>
    </location>
</feature>
<evidence type="ECO:0000256" key="1">
    <source>
        <dbReference type="SAM" id="MobiDB-lite"/>
    </source>
</evidence>